<comment type="caution">
    <text evidence="9">The sequence shown here is derived from an EMBL/GenBank/DDBJ whole genome shotgun (WGS) entry which is preliminary data.</text>
</comment>
<dbReference type="GO" id="GO:0031122">
    <property type="term" value="P:cytoplasmic microtubule organization"/>
    <property type="evidence" value="ECO:0007669"/>
    <property type="project" value="TreeGrafter"/>
</dbReference>
<dbReference type="GO" id="GO:0051321">
    <property type="term" value="P:meiotic cell cycle"/>
    <property type="evidence" value="ECO:0007669"/>
    <property type="project" value="TreeGrafter"/>
</dbReference>
<dbReference type="Pfam" id="PF17681">
    <property type="entry name" value="GCP_N_terminal"/>
    <property type="match status" value="1"/>
</dbReference>
<sequence length="1369" mass="154577">MSLEAPPQLTDLGVARLESGGKRLHFNCYFPACGLRPQPRPRGFPTCGKSLLSSPVRRRVASPSVSLRYFADLLGSGDIPERRKKGTSGSRCGLVSPLLVCQMEIDTNFSTLLQSLKVDDPWTPPKTWESIPSESGVVRCSDACGEFCDPTNGCSSISEAKLVHLVLNALIGVKTSIMEIDKISEIFSSYPADRTSHRVPTLWCRSLSTSALGKILKCVSQAGLVVYLLQKFVDFFMCPSRDIKAVLQKGCRSNSQEDIKFPDPKSSANEEVNTTGGIWTYPPYSLVNQAFAVAVKKIIQGYFGSLNTLQASVRLRRSGMGQQKSSILPDSSCGLSRFSHSGITILEVFLHTNELRTQIETLGNICFPRFANLALSREALTSETNLEFNNFPRGVDLLSYLYVQLRADKRFSLSLQKDADPVHQPLLKLLFVRACEPYCNFIKQWIFRANINDPYKEFLLHKSLESYGTSESVNDYFMSEIKEQVEILVPCFLNDIHGPLIRAGLQLQVLVKFLSLFDLVVGERANTHFNLVNIKEILPCWSGMPTDSVFLSNSLTFCKQRIDALIYQRQNIYQMMLEKLVIFFSKFDIRYRSMDHMVMTSGNASNMFGERSPRIPMLFLPNGSFIFSTSSDELETTKIDRSQKNTDASYTSDDSSHALEPLLNAETSSSYSSEEEIESESSLVPHSDASLADYFLFSNSFSSHEKKNLLQNSITAGRLCSSQGYYDNSVKRQGPETPPTVSCKDANISESSVFNFGGDEKSSTTPVPIDGHNSDHCWLPTSSYDMLNSSGLKEPCIAKNFIPMSNEKTHALENTELNYDKVVPPFSSVGILKGSEFMSAINQPHSLDIFTSLNSSDHYDLSANPNSTKLPCFNNIEKSKDTINNKRYSHFPYFDFAKMVDPCYYFGSMIPIHDHRLQNESSRLVNFDSSNGKGRTIDDYNQHSIEEQPHSYPTCSSHTSREAHPTSHNIPANVFGGATWVGSLKYSRDDINICTEDKSYNLATISEMPLDVVIDKCIAQETLLQYQYVSNFTIKLLEEGFDLHEHLLALRRYHFMEIADWADTFVISVCKQKWSVIEPEKKVAEIQGLLELALQRSSCEIDKYKERLYVYMNQQSNATLSTSSAGVDVFDFMLLGYRVDWPIKIIVTPAALQIYAEIFRHLFQVKLATSSLAGVWYHLKALMHSILHGHDSKYQEADLNILMKLRQQMSHFLSALQQYLHSQLSNVSWCRFQHSLKNQVKDMLDLESLHMSYLAEALHICFLSNDSKPVAAIIKNILQCVLDYGLCLTGGQLSVLDDSSETLELQSHINLSEAFAIKTAFEKNLKDLYFLYCKSPKHVDFSLCRFWDHLNYNEYYSNFFNKDMGYICL</sequence>
<dbReference type="InterPro" id="IPR041470">
    <property type="entry name" value="GCP_N"/>
</dbReference>
<dbReference type="GO" id="GO:0005874">
    <property type="term" value="C:microtubule"/>
    <property type="evidence" value="ECO:0007669"/>
    <property type="project" value="UniProtKB-KW"/>
</dbReference>
<dbReference type="Proteomes" id="UP000734854">
    <property type="component" value="Unassembled WGS sequence"/>
</dbReference>
<proteinExistence type="inferred from homology"/>
<keyword evidence="3" id="KW-0963">Cytoplasm</keyword>
<comment type="similarity">
    <text evidence="2">Belongs to the TUBGCP family.</text>
</comment>
<feature type="region of interest" description="Disordered" evidence="6">
    <location>
        <begin position="637"/>
        <end position="684"/>
    </location>
</feature>
<evidence type="ECO:0000259" key="8">
    <source>
        <dbReference type="Pfam" id="PF17681"/>
    </source>
</evidence>
<dbReference type="InterPro" id="IPR042241">
    <property type="entry name" value="GCP_C_sf"/>
</dbReference>
<dbReference type="EMBL" id="JACMSC010000018">
    <property type="protein sequence ID" value="KAG6475530.1"/>
    <property type="molecule type" value="Genomic_DNA"/>
</dbReference>
<reference evidence="9 10" key="1">
    <citation type="submission" date="2020-08" db="EMBL/GenBank/DDBJ databases">
        <title>Plant Genome Project.</title>
        <authorList>
            <person name="Zhang R.-G."/>
        </authorList>
    </citation>
    <scope>NUCLEOTIDE SEQUENCE [LARGE SCALE GENOMIC DNA]</scope>
    <source>
        <tissue evidence="9">Rhizome</tissue>
    </source>
</reference>
<dbReference type="Gene3D" id="1.20.120.1900">
    <property type="entry name" value="Gamma-tubulin complex, C-terminal domain"/>
    <property type="match status" value="1"/>
</dbReference>
<evidence type="ECO:0000256" key="3">
    <source>
        <dbReference type="ARBA" id="ARBA00022490"/>
    </source>
</evidence>
<feature type="region of interest" description="Disordered" evidence="6">
    <location>
        <begin position="948"/>
        <end position="968"/>
    </location>
</feature>
<dbReference type="InterPro" id="IPR007259">
    <property type="entry name" value="GCP"/>
</dbReference>
<protein>
    <recommendedName>
        <fullName evidence="11">Gamma-tubulin complex component</fullName>
    </recommendedName>
</protein>
<dbReference type="PANTHER" id="PTHR19302">
    <property type="entry name" value="GAMMA TUBULIN COMPLEX PROTEIN"/>
    <property type="match status" value="1"/>
</dbReference>
<feature type="domain" description="Gamma tubulin complex component C-terminal" evidence="7">
    <location>
        <begin position="1043"/>
        <end position="1356"/>
    </location>
</feature>
<evidence type="ECO:0000256" key="1">
    <source>
        <dbReference type="ARBA" id="ARBA00004245"/>
    </source>
</evidence>
<dbReference type="FunFam" id="1.20.120.1900:FF:000018">
    <property type="entry name" value="Gamma-tubulin complex component 6 isoform A"/>
    <property type="match status" value="1"/>
</dbReference>
<dbReference type="GO" id="GO:0051225">
    <property type="term" value="P:spindle assembly"/>
    <property type="evidence" value="ECO:0007669"/>
    <property type="project" value="TreeGrafter"/>
</dbReference>
<dbReference type="GO" id="GO:0043015">
    <property type="term" value="F:gamma-tubulin binding"/>
    <property type="evidence" value="ECO:0007669"/>
    <property type="project" value="InterPro"/>
</dbReference>
<comment type="subcellular location">
    <subcellularLocation>
        <location evidence="1">Cytoplasm</location>
        <location evidence="1">Cytoskeleton</location>
    </subcellularLocation>
</comment>
<keyword evidence="5" id="KW-0206">Cytoskeleton</keyword>
<evidence type="ECO:0000313" key="10">
    <source>
        <dbReference type="Proteomes" id="UP000734854"/>
    </source>
</evidence>
<accession>A0A8J5K8G9</accession>
<dbReference type="Pfam" id="PF04130">
    <property type="entry name" value="GCP_C_terminal"/>
    <property type="match status" value="1"/>
</dbReference>
<dbReference type="GO" id="GO:0051011">
    <property type="term" value="F:microtubule minus-end binding"/>
    <property type="evidence" value="ECO:0007669"/>
    <property type="project" value="TreeGrafter"/>
</dbReference>
<dbReference type="GO" id="GO:0000930">
    <property type="term" value="C:gamma-tubulin complex"/>
    <property type="evidence" value="ECO:0007669"/>
    <property type="project" value="TreeGrafter"/>
</dbReference>
<evidence type="ECO:0000256" key="2">
    <source>
        <dbReference type="ARBA" id="ARBA00010337"/>
    </source>
</evidence>
<dbReference type="GO" id="GO:0007020">
    <property type="term" value="P:microtubule nucleation"/>
    <property type="evidence" value="ECO:0007669"/>
    <property type="project" value="InterPro"/>
</dbReference>
<dbReference type="InterPro" id="IPR040457">
    <property type="entry name" value="GCP_C"/>
</dbReference>
<evidence type="ECO:0000259" key="7">
    <source>
        <dbReference type="Pfam" id="PF04130"/>
    </source>
</evidence>
<dbReference type="GO" id="GO:0000278">
    <property type="term" value="P:mitotic cell cycle"/>
    <property type="evidence" value="ECO:0007669"/>
    <property type="project" value="TreeGrafter"/>
</dbReference>
<evidence type="ECO:0000256" key="5">
    <source>
        <dbReference type="ARBA" id="ARBA00023212"/>
    </source>
</evidence>
<keyword evidence="10" id="KW-1185">Reference proteome</keyword>
<evidence type="ECO:0000313" key="9">
    <source>
        <dbReference type="EMBL" id="KAG6475530.1"/>
    </source>
</evidence>
<evidence type="ECO:0000256" key="6">
    <source>
        <dbReference type="SAM" id="MobiDB-lite"/>
    </source>
</evidence>
<evidence type="ECO:0008006" key="11">
    <source>
        <dbReference type="Google" id="ProtNLM"/>
    </source>
</evidence>
<name>A0A8J5K8G9_ZINOF</name>
<keyword evidence="4" id="KW-0493">Microtubule</keyword>
<dbReference type="PANTHER" id="PTHR19302:SF70">
    <property type="entry name" value="GAMMA-TUBULIN COMPLEX COMPONENT 6"/>
    <property type="match status" value="1"/>
</dbReference>
<feature type="domain" description="Gamma tubulin complex component protein N-terminal" evidence="8">
    <location>
        <begin position="164"/>
        <end position="471"/>
    </location>
</feature>
<organism evidence="9 10">
    <name type="scientific">Zingiber officinale</name>
    <name type="common">Ginger</name>
    <name type="synonym">Amomum zingiber</name>
    <dbReference type="NCBI Taxonomy" id="94328"/>
    <lineage>
        <taxon>Eukaryota</taxon>
        <taxon>Viridiplantae</taxon>
        <taxon>Streptophyta</taxon>
        <taxon>Embryophyta</taxon>
        <taxon>Tracheophyta</taxon>
        <taxon>Spermatophyta</taxon>
        <taxon>Magnoliopsida</taxon>
        <taxon>Liliopsida</taxon>
        <taxon>Zingiberales</taxon>
        <taxon>Zingiberaceae</taxon>
        <taxon>Zingiber</taxon>
    </lineage>
</organism>
<dbReference type="GO" id="GO:0000922">
    <property type="term" value="C:spindle pole"/>
    <property type="evidence" value="ECO:0007669"/>
    <property type="project" value="InterPro"/>
</dbReference>
<gene>
    <name evidence="9" type="ORF">ZIOFF_064758</name>
</gene>
<evidence type="ECO:0000256" key="4">
    <source>
        <dbReference type="ARBA" id="ARBA00022701"/>
    </source>
</evidence>